<dbReference type="EMBL" id="GBXM01079035">
    <property type="protein sequence ID" value="JAH29542.1"/>
    <property type="molecule type" value="Transcribed_RNA"/>
</dbReference>
<proteinExistence type="predicted"/>
<sequence length="25" mass="2824">MINVSMKGTESPKNLFEQVGLTLWT</sequence>
<name>A0A0E9QLC1_ANGAN</name>
<dbReference type="EMBL" id="GBXM01090963">
    <property type="protein sequence ID" value="JAH17614.1"/>
    <property type="molecule type" value="Transcribed_RNA"/>
</dbReference>
<reference evidence="1" key="2">
    <citation type="journal article" date="2015" name="Fish Shellfish Immunol.">
        <title>Early steps in the European eel (Anguilla anguilla)-Vibrio vulnificus interaction in the gills: Role of the RtxA13 toxin.</title>
        <authorList>
            <person name="Callol A."/>
            <person name="Pajuelo D."/>
            <person name="Ebbesson L."/>
            <person name="Teles M."/>
            <person name="MacKenzie S."/>
            <person name="Amaro C."/>
        </authorList>
    </citation>
    <scope>NUCLEOTIDE SEQUENCE</scope>
</reference>
<accession>A0A0E9QLC1</accession>
<evidence type="ECO:0000313" key="1">
    <source>
        <dbReference type="EMBL" id="JAH17614.1"/>
    </source>
</evidence>
<reference evidence="1" key="1">
    <citation type="submission" date="2014-11" db="EMBL/GenBank/DDBJ databases">
        <authorList>
            <person name="Amaro Gonzalez C."/>
        </authorList>
    </citation>
    <scope>NUCLEOTIDE SEQUENCE</scope>
</reference>
<organism evidence="1">
    <name type="scientific">Anguilla anguilla</name>
    <name type="common">European freshwater eel</name>
    <name type="synonym">Muraena anguilla</name>
    <dbReference type="NCBI Taxonomy" id="7936"/>
    <lineage>
        <taxon>Eukaryota</taxon>
        <taxon>Metazoa</taxon>
        <taxon>Chordata</taxon>
        <taxon>Craniata</taxon>
        <taxon>Vertebrata</taxon>
        <taxon>Euteleostomi</taxon>
        <taxon>Actinopterygii</taxon>
        <taxon>Neopterygii</taxon>
        <taxon>Teleostei</taxon>
        <taxon>Anguilliformes</taxon>
        <taxon>Anguillidae</taxon>
        <taxon>Anguilla</taxon>
    </lineage>
</organism>
<dbReference type="AlphaFoldDB" id="A0A0E9QLC1"/>
<protein>
    <submittedName>
        <fullName evidence="1">Uncharacterized protein</fullName>
    </submittedName>
</protein>